<dbReference type="SUPFAM" id="SSF118116">
    <property type="entry name" value="DNA mismatch repair protein MutL"/>
    <property type="match status" value="1"/>
</dbReference>
<dbReference type="AlphaFoldDB" id="A0A1E3K2B2"/>
<dbReference type="SUPFAM" id="SSF54211">
    <property type="entry name" value="Ribosomal protein S5 domain 2-like"/>
    <property type="match status" value="1"/>
</dbReference>
<dbReference type="GO" id="GO:0006298">
    <property type="term" value="P:mismatch repair"/>
    <property type="evidence" value="ECO:0007669"/>
    <property type="project" value="InterPro"/>
</dbReference>
<evidence type="ECO:0008006" key="8">
    <source>
        <dbReference type="Google" id="ProtNLM"/>
    </source>
</evidence>
<comment type="similarity">
    <text evidence="1">Belongs to the DNA mismatch repair MutL/HexB family.</text>
</comment>
<feature type="domain" description="DNA mismatch repair protein S5" evidence="5">
    <location>
        <begin position="231"/>
        <end position="368"/>
    </location>
</feature>
<comment type="caution">
    <text evidence="6">The sequence shown here is derived from an EMBL/GenBank/DDBJ whole genome shotgun (WGS) entry which is preliminary data.</text>
</comment>
<name>A0A1E3K2B2_9TREE</name>
<dbReference type="SMART" id="SM00853">
    <property type="entry name" value="MutL_C"/>
    <property type="match status" value="1"/>
</dbReference>
<dbReference type="InterPro" id="IPR020568">
    <property type="entry name" value="Ribosomal_Su5_D2-typ_SF"/>
</dbReference>
<dbReference type="GO" id="GO:0016887">
    <property type="term" value="F:ATP hydrolysis activity"/>
    <property type="evidence" value="ECO:0007669"/>
    <property type="project" value="InterPro"/>
</dbReference>
<feature type="compositionally biased region" description="Acidic residues" evidence="3">
    <location>
        <begin position="583"/>
        <end position="601"/>
    </location>
</feature>
<evidence type="ECO:0000259" key="5">
    <source>
        <dbReference type="SMART" id="SM01340"/>
    </source>
</evidence>
<dbReference type="Gene3D" id="3.30.1540.20">
    <property type="entry name" value="MutL, C-terminal domain, dimerisation subdomain"/>
    <property type="match status" value="1"/>
</dbReference>
<feature type="compositionally biased region" description="Basic and acidic residues" evidence="3">
    <location>
        <begin position="529"/>
        <end position="544"/>
    </location>
</feature>
<dbReference type="FunFam" id="3.30.1370.100:FF:000001">
    <property type="entry name" value="Mismatch repair endonuclease pms1, putative"/>
    <property type="match status" value="1"/>
</dbReference>
<dbReference type="EMBL" id="AWGH01000002">
    <property type="protein sequence ID" value="ODO07185.1"/>
    <property type="molecule type" value="Genomic_DNA"/>
</dbReference>
<dbReference type="RefSeq" id="XP_019034662.1">
    <property type="nucleotide sequence ID" value="XM_019172936.1"/>
</dbReference>
<feature type="compositionally biased region" description="Acidic residues" evidence="3">
    <location>
        <begin position="609"/>
        <end position="642"/>
    </location>
</feature>
<dbReference type="Gene3D" id="3.30.1370.100">
    <property type="entry name" value="MutL, C-terminal domain, regulatory subdomain"/>
    <property type="match status" value="1"/>
</dbReference>
<dbReference type="Proteomes" id="UP000094819">
    <property type="component" value="Unassembled WGS sequence"/>
</dbReference>
<feature type="compositionally biased region" description="Acidic residues" evidence="3">
    <location>
        <begin position="559"/>
        <end position="572"/>
    </location>
</feature>
<evidence type="ECO:0000256" key="2">
    <source>
        <dbReference type="ARBA" id="ARBA00022763"/>
    </source>
</evidence>
<gene>
    <name evidence="6" type="ORF">L198_00764</name>
</gene>
<dbReference type="InterPro" id="IPR014721">
    <property type="entry name" value="Ribsml_uS5_D2-typ_fold_subgr"/>
</dbReference>
<feature type="compositionally biased region" description="Low complexity" evidence="3">
    <location>
        <begin position="482"/>
        <end position="500"/>
    </location>
</feature>
<evidence type="ECO:0000313" key="7">
    <source>
        <dbReference type="Proteomes" id="UP000094819"/>
    </source>
</evidence>
<dbReference type="InterPro" id="IPR042120">
    <property type="entry name" value="MutL_C_dimsub"/>
</dbReference>
<dbReference type="Pfam" id="PF08676">
    <property type="entry name" value="MutL_C"/>
    <property type="match status" value="1"/>
</dbReference>
<dbReference type="Pfam" id="PF01119">
    <property type="entry name" value="DNA_mis_repair"/>
    <property type="match status" value="1"/>
</dbReference>
<protein>
    <recommendedName>
        <fullName evidence="8">DNA mismatch repair protein PMS2</fullName>
    </recommendedName>
</protein>
<dbReference type="InterPro" id="IPR014762">
    <property type="entry name" value="DNA_mismatch_repair_CS"/>
</dbReference>
<reference evidence="6 7" key="1">
    <citation type="submission" date="2016-06" db="EMBL/GenBank/DDBJ databases">
        <title>Evolution of pathogenesis and genome organization in the Tremellales.</title>
        <authorList>
            <person name="Cuomo C."/>
            <person name="Litvintseva A."/>
            <person name="Heitman J."/>
            <person name="Chen Y."/>
            <person name="Sun S."/>
            <person name="Springer D."/>
            <person name="Dromer F."/>
            <person name="Young S."/>
            <person name="Zeng Q."/>
            <person name="Chapman S."/>
            <person name="Gujja S."/>
            <person name="Saif S."/>
            <person name="Birren B."/>
        </authorList>
    </citation>
    <scope>NUCLEOTIDE SEQUENCE [LARGE SCALE GENOMIC DNA]</scope>
    <source>
        <strain evidence="6 7">CBS 7118</strain>
    </source>
</reference>
<dbReference type="PANTHER" id="PTHR10073">
    <property type="entry name" value="DNA MISMATCH REPAIR PROTEIN MLH, PMS, MUTL"/>
    <property type="match status" value="1"/>
</dbReference>
<dbReference type="GeneID" id="30189977"/>
<dbReference type="SMART" id="SM01340">
    <property type="entry name" value="DNA_mis_repair"/>
    <property type="match status" value="1"/>
</dbReference>
<dbReference type="FunFam" id="3.30.565.10:FF:000017">
    <property type="entry name" value="PMS1 homolog 1, mismatch repair system component"/>
    <property type="match status" value="1"/>
</dbReference>
<feature type="compositionally biased region" description="Acidic residues" evidence="3">
    <location>
        <begin position="423"/>
        <end position="432"/>
    </location>
</feature>
<sequence>MSGTIKAIDKASIHHIHSGQVIQNLQGAIKELVENSLDAGATSVDVKIKDNGLDTIEVWDNGSGIAEADWESIGMRHHTSKLPSLEELYKVTTFGFRGEALSALCSICSSVDIITATKELLPMAAVLKLGKDGKVVDHSGRTARTRGTTVILTGLLTPLAVRRKEFERNVKKEVAKALTLLTAYALVPASVSLKDGRTGVRLKVEMIGGGRSSKRNTQLATDGKGSLRSAVGAVWGPRALEGVNDVDLDLEVEIDKNMARREGITEKSQTVKVRGLISSAQWGQGRSSADRQFYYINGRPCNLNSVAKAVNEVYKSFNTNQLPLVILDFQIPPQSVDINVSPDKRTIFVHSEDRLIESLKAALDVFFQPARNTFTVEGATQTVKSIRHVQSQLSLGKTQAPVAAEEESQDKDNEDQSRSQTPVDEDQGESEEVTQKQASASIPSSRRASRSVVNAAPDTEADEDDSMEITMTPIATSPTLVSSSSRRAPTSSSTPSRASRVVQQTLNTSQASWSPEKKASQTTSAGKGRRLDAKETRLNLREKLTAYASQRPVVRAASEEEADEGGADDDHEEGIAGEGNVSEADDAEEQEDRIEVEDEDEVMPKESEGEPEVLTAEDQEEELPAVDVEEDEPQAIEVDSETEISQPKDTSRRRSQPVFEDESPVASTSALPSRRSSKRISPVPMPPPQQKPSSRRRRRESESESSPQLSKKMIETQASDDEADSTQPLRESPRPSSTSRPSLAKSQKSSGAYRDEIISTAPQGEVTMRFDVSRLRARINAKRQSRDTVKASRDAFTAVTQGGLANAAGIANKDAELAEEALSRVISKEDFEKMQVLGQYNKGFIIARLIGKHGKGKRTDDLFIIDQHASDEKYNFETLQQTTKIKGQALIRPRPLQLTASDEIVAMENMPILNANGFDVLVDEDKPAGRGERISLKAMPVSKDTTFDFRDLEQLLHLLSDNSRPSGQMVRCSKARAMFASRACRKSVMIGKALTKNQMSQLLRNMATIDQPWNCPHGRPTMRHLFKLDPPAKPRSGRGRIDWLSWKEHLA</sequence>
<dbReference type="PROSITE" id="PS00058">
    <property type="entry name" value="DNA_MISMATCH_REPAIR_1"/>
    <property type="match status" value="1"/>
</dbReference>
<dbReference type="CDD" id="cd03484">
    <property type="entry name" value="MutL_Trans_hPMS_2_like"/>
    <property type="match status" value="1"/>
</dbReference>
<dbReference type="NCBIfam" id="TIGR00585">
    <property type="entry name" value="mutl"/>
    <property type="match status" value="1"/>
</dbReference>
<dbReference type="Gene3D" id="3.30.230.10">
    <property type="match status" value="1"/>
</dbReference>
<dbReference type="InterPro" id="IPR002099">
    <property type="entry name" value="MutL/Mlh/PMS"/>
</dbReference>
<dbReference type="OrthoDB" id="10263226at2759"/>
<proteinExistence type="inferred from homology"/>
<organism evidence="6 7">
    <name type="scientific">Cryptococcus wingfieldii CBS 7118</name>
    <dbReference type="NCBI Taxonomy" id="1295528"/>
    <lineage>
        <taxon>Eukaryota</taxon>
        <taxon>Fungi</taxon>
        <taxon>Dikarya</taxon>
        <taxon>Basidiomycota</taxon>
        <taxon>Agaricomycotina</taxon>
        <taxon>Tremellomycetes</taxon>
        <taxon>Tremellales</taxon>
        <taxon>Cryptococcaceae</taxon>
        <taxon>Cryptococcus</taxon>
    </lineage>
</organism>
<dbReference type="InterPro" id="IPR042121">
    <property type="entry name" value="MutL_C_regsub"/>
</dbReference>
<keyword evidence="7" id="KW-1185">Reference proteome</keyword>
<feature type="compositionally biased region" description="Polar residues" evidence="3">
    <location>
        <begin position="501"/>
        <end position="513"/>
    </location>
</feature>
<dbReference type="GO" id="GO:0005524">
    <property type="term" value="F:ATP binding"/>
    <property type="evidence" value="ECO:0007669"/>
    <property type="project" value="InterPro"/>
</dbReference>
<dbReference type="InterPro" id="IPR013507">
    <property type="entry name" value="DNA_mismatch_S5_2-like"/>
</dbReference>
<dbReference type="InterPro" id="IPR014790">
    <property type="entry name" value="MutL_C"/>
</dbReference>
<feature type="region of interest" description="Disordered" evidence="3">
    <location>
        <begin position="394"/>
        <end position="760"/>
    </location>
</feature>
<dbReference type="Gene3D" id="3.30.565.10">
    <property type="entry name" value="Histidine kinase-like ATPase, C-terminal domain"/>
    <property type="match status" value="1"/>
</dbReference>
<dbReference type="PANTHER" id="PTHR10073:SF52">
    <property type="entry name" value="MISMATCH REPAIR ENDONUCLEASE PMS2"/>
    <property type="match status" value="1"/>
</dbReference>
<dbReference type="GO" id="GO:0061982">
    <property type="term" value="P:meiosis I cell cycle process"/>
    <property type="evidence" value="ECO:0007669"/>
    <property type="project" value="UniProtKB-ARBA"/>
</dbReference>
<dbReference type="GO" id="GO:0032389">
    <property type="term" value="C:MutLalpha complex"/>
    <property type="evidence" value="ECO:0007669"/>
    <property type="project" value="TreeGrafter"/>
</dbReference>
<keyword evidence="2" id="KW-0227">DNA damage</keyword>
<dbReference type="GO" id="GO:0140664">
    <property type="term" value="F:ATP-dependent DNA damage sensor activity"/>
    <property type="evidence" value="ECO:0007669"/>
    <property type="project" value="InterPro"/>
</dbReference>
<dbReference type="Pfam" id="PF13589">
    <property type="entry name" value="HATPase_c_3"/>
    <property type="match status" value="1"/>
</dbReference>
<evidence type="ECO:0000256" key="1">
    <source>
        <dbReference type="ARBA" id="ARBA00006082"/>
    </source>
</evidence>
<evidence type="ECO:0000256" key="3">
    <source>
        <dbReference type="SAM" id="MobiDB-lite"/>
    </source>
</evidence>
<dbReference type="InterPro" id="IPR038973">
    <property type="entry name" value="MutL/Mlh/Pms-like"/>
</dbReference>
<dbReference type="GO" id="GO:0030983">
    <property type="term" value="F:mismatched DNA binding"/>
    <property type="evidence" value="ECO:0007669"/>
    <property type="project" value="InterPro"/>
</dbReference>
<dbReference type="SUPFAM" id="SSF55874">
    <property type="entry name" value="ATPase domain of HSP90 chaperone/DNA topoisomerase II/histidine kinase"/>
    <property type="match status" value="1"/>
</dbReference>
<accession>A0A1E3K2B2</accession>
<evidence type="ECO:0000313" key="6">
    <source>
        <dbReference type="EMBL" id="ODO07185.1"/>
    </source>
</evidence>
<feature type="domain" description="MutL C-terminal dimerisation" evidence="4">
    <location>
        <begin position="836"/>
        <end position="994"/>
    </location>
</feature>
<dbReference type="InterPro" id="IPR037198">
    <property type="entry name" value="MutL_C_sf"/>
</dbReference>
<dbReference type="InterPro" id="IPR036890">
    <property type="entry name" value="HATPase_C_sf"/>
</dbReference>
<evidence type="ECO:0000259" key="4">
    <source>
        <dbReference type="SMART" id="SM00853"/>
    </source>
</evidence>